<sequence>MAMGGGFTAAIDPGFPGYHNPAAIAFMDKRSGS</sequence>
<protein>
    <submittedName>
        <fullName evidence="1">Uncharacterized protein</fullName>
    </submittedName>
</protein>
<feature type="non-terminal residue" evidence="1">
    <location>
        <position position="33"/>
    </location>
</feature>
<accession>A0A382RER3</accession>
<dbReference type="AlphaFoldDB" id="A0A382RER3"/>
<reference evidence="1" key="1">
    <citation type="submission" date="2018-05" db="EMBL/GenBank/DDBJ databases">
        <authorList>
            <person name="Lanie J.A."/>
            <person name="Ng W.-L."/>
            <person name="Kazmierczak K.M."/>
            <person name="Andrzejewski T.M."/>
            <person name="Davidsen T.M."/>
            <person name="Wayne K.J."/>
            <person name="Tettelin H."/>
            <person name="Glass J.I."/>
            <person name="Rusch D."/>
            <person name="Podicherti R."/>
            <person name="Tsui H.-C.T."/>
            <person name="Winkler M.E."/>
        </authorList>
    </citation>
    <scope>NUCLEOTIDE SEQUENCE</scope>
</reference>
<gene>
    <name evidence="1" type="ORF">METZ01_LOCUS349058</name>
</gene>
<name>A0A382RER3_9ZZZZ</name>
<proteinExistence type="predicted"/>
<organism evidence="1">
    <name type="scientific">marine metagenome</name>
    <dbReference type="NCBI Taxonomy" id="408172"/>
    <lineage>
        <taxon>unclassified sequences</taxon>
        <taxon>metagenomes</taxon>
        <taxon>ecological metagenomes</taxon>
    </lineage>
</organism>
<dbReference type="EMBL" id="UINC01121208">
    <property type="protein sequence ID" value="SVC96204.1"/>
    <property type="molecule type" value="Genomic_DNA"/>
</dbReference>
<evidence type="ECO:0000313" key="1">
    <source>
        <dbReference type="EMBL" id="SVC96204.1"/>
    </source>
</evidence>